<reference evidence="3" key="1">
    <citation type="submission" date="2024-05" db="EMBL/GenBank/DDBJ databases">
        <title>30 novel species of actinomycetes from the DSMZ collection.</title>
        <authorList>
            <person name="Nouioui I."/>
        </authorList>
    </citation>
    <scope>NUCLEOTIDE SEQUENCE</scope>
    <source>
        <strain evidence="3">DSM 41527</strain>
    </source>
</reference>
<feature type="compositionally biased region" description="Low complexity" evidence="2">
    <location>
        <begin position="85"/>
        <end position="98"/>
    </location>
</feature>
<dbReference type="InterPro" id="IPR019812">
    <property type="entry name" value="Hydgase_assmbl_chp_CS"/>
</dbReference>
<feature type="compositionally biased region" description="Low complexity" evidence="2">
    <location>
        <begin position="108"/>
        <end position="124"/>
    </location>
</feature>
<gene>
    <name evidence="3" type="ORF">RM550_02875</name>
</gene>
<keyword evidence="4" id="KW-1185">Reference proteome</keyword>
<accession>A0ABU2T103</accession>
<evidence type="ECO:0000313" key="4">
    <source>
        <dbReference type="Proteomes" id="UP001180551"/>
    </source>
</evidence>
<dbReference type="RefSeq" id="WP_311622111.1">
    <property type="nucleotide sequence ID" value="NZ_JAVRFE010000002.1"/>
</dbReference>
<organism evidence="3 4">
    <name type="scientific">Streptomyces mooreae</name>
    <dbReference type="NCBI Taxonomy" id="3075523"/>
    <lineage>
        <taxon>Bacteria</taxon>
        <taxon>Bacillati</taxon>
        <taxon>Actinomycetota</taxon>
        <taxon>Actinomycetes</taxon>
        <taxon>Kitasatosporales</taxon>
        <taxon>Streptomycetaceae</taxon>
        <taxon>Streptomyces</taxon>
    </lineage>
</organism>
<proteinExistence type="inferred from homology"/>
<dbReference type="EMBL" id="JAVRFE010000002">
    <property type="protein sequence ID" value="MDT0454683.1"/>
    <property type="molecule type" value="Genomic_DNA"/>
</dbReference>
<dbReference type="InterPro" id="IPR001109">
    <property type="entry name" value="Hydrogenase_HupF/HypC"/>
</dbReference>
<dbReference type="PRINTS" id="PR00445">
    <property type="entry name" value="HUPFHYPC"/>
</dbReference>
<feature type="region of interest" description="Disordered" evidence="2">
    <location>
        <begin position="85"/>
        <end position="124"/>
    </location>
</feature>
<evidence type="ECO:0000256" key="2">
    <source>
        <dbReference type="SAM" id="MobiDB-lite"/>
    </source>
</evidence>
<comment type="similarity">
    <text evidence="1">Belongs to the HupF/HypC family.</text>
</comment>
<sequence>MCLAVPGKVLDIEEREGTRMATVDFGGVVKEVCLEYVPDLQVGEYAIVHVGFALQRLDEESARKTLALFEELGLLQEEFGDPWEAAAAPPEWAERGAGAATGAGAGVSGAPAAAVGDGAQEAGR</sequence>
<dbReference type="Pfam" id="PF01455">
    <property type="entry name" value="HupF_HypC"/>
    <property type="match status" value="1"/>
</dbReference>
<protein>
    <submittedName>
        <fullName evidence="3">HypC/HybG/HupF family hydrogenase formation chaperone</fullName>
    </submittedName>
</protein>
<evidence type="ECO:0000256" key="1">
    <source>
        <dbReference type="ARBA" id="ARBA00006018"/>
    </source>
</evidence>
<name>A0ABU2T103_9ACTN</name>
<dbReference type="PANTHER" id="PTHR35177">
    <property type="entry name" value="HYDROGENASE MATURATION FACTOR HYBG"/>
    <property type="match status" value="1"/>
</dbReference>
<dbReference type="PANTHER" id="PTHR35177:SF2">
    <property type="entry name" value="HYDROGENASE MATURATION FACTOR HYBG"/>
    <property type="match status" value="1"/>
</dbReference>
<comment type="caution">
    <text evidence="3">The sequence shown here is derived from an EMBL/GenBank/DDBJ whole genome shotgun (WGS) entry which is preliminary data.</text>
</comment>
<dbReference type="Gene3D" id="2.30.30.140">
    <property type="match status" value="1"/>
</dbReference>
<dbReference type="Proteomes" id="UP001180551">
    <property type="component" value="Unassembled WGS sequence"/>
</dbReference>
<dbReference type="PROSITE" id="PS01097">
    <property type="entry name" value="HUPF_HYPC"/>
    <property type="match status" value="1"/>
</dbReference>
<evidence type="ECO:0000313" key="3">
    <source>
        <dbReference type="EMBL" id="MDT0454683.1"/>
    </source>
</evidence>
<dbReference type="NCBIfam" id="TIGR00074">
    <property type="entry name" value="hypC_hupF"/>
    <property type="match status" value="1"/>
</dbReference>
<dbReference type="SUPFAM" id="SSF159127">
    <property type="entry name" value="HupF/HypC-like"/>
    <property type="match status" value="1"/>
</dbReference>